<dbReference type="OrthoDB" id="72892at2759"/>
<proteinExistence type="predicted"/>
<accession>A0A7I4YXM9</accession>
<dbReference type="InterPro" id="IPR032436">
    <property type="entry name" value="URB1_C"/>
</dbReference>
<name>A0A7I4YXM9_HAECO</name>
<dbReference type="InterPro" id="IPR016024">
    <property type="entry name" value="ARM-type_fold"/>
</dbReference>
<dbReference type="OMA" id="QIMAFLC"/>
<dbReference type="WBParaSite" id="HCON_00154620-00001">
    <property type="protein sequence ID" value="HCON_00154620-00001"/>
    <property type="gene ID" value="HCON_00154620"/>
</dbReference>
<dbReference type="InterPro" id="IPR039844">
    <property type="entry name" value="URB1"/>
</dbReference>
<protein>
    <submittedName>
        <fullName evidence="3">NopRA1 domain-containing protein</fullName>
    </submittedName>
</protein>
<feature type="domain" description="URB1 C-terminal" evidence="1">
    <location>
        <begin position="200"/>
        <end position="395"/>
    </location>
</feature>
<dbReference type="GO" id="GO:0005730">
    <property type="term" value="C:nucleolus"/>
    <property type="evidence" value="ECO:0007669"/>
    <property type="project" value="TreeGrafter"/>
</dbReference>
<evidence type="ECO:0000259" key="1">
    <source>
        <dbReference type="Pfam" id="PF16201"/>
    </source>
</evidence>
<reference evidence="3" key="1">
    <citation type="submission" date="2020-12" db="UniProtKB">
        <authorList>
            <consortium name="WormBaseParasite"/>
        </authorList>
    </citation>
    <scope>IDENTIFICATION</scope>
    <source>
        <strain evidence="3">MHco3</strain>
    </source>
</reference>
<dbReference type="Pfam" id="PF16201">
    <property type="entry name" value="NopRA1"/>
    <property type="match status" value="1"/>
</dbReference>
<dbReference type="SUPFAM" id="SSF48371">
    <property type="entry name" value="ARM repeat"/>
    <property type="match status" value="1"/>
</dbReference>
<evidence type="ECO:0000313" key="2">
    <source>
        <dbReference type="Proteomes" id="UP000025227"/>
    </source>
</evidence>
<evidence type="ECO:0000313" key="3">
    <source>
        <dbReference type="WBParaSite" id="HCON_00154620-00001"/>
    </source>
</evidence>
<dbReference type="GO" id="GO:0000463">
    <property type="term" value="P:maturation of LSU-rRNA from tricistronic rRNA transcript (SSU-rRNA, 5.8S rRNA, LSU-rRNA)"/>
    <property type="evidence" value="ECO:0007669"/>
    <property type="project" value="TreeGrafter"/>
</dbReference>
<sequence length="492" mass="56938">MKRRKVEVEKTLKSNEYDDAEENWGLVKKAVLSSQNNWRKMLLSYLRSQEDETSAREKVLKEVNFQFLTQILASYNATTSEEDRQIFDALELLENTYKINVNMISPIVWGEQSVEIYKKRGQLGGTLSRTTPEQVLELLDGMRMWNTVLNHSRPVMTDSNGDTHDGKVLYDVRFLLRLFLSMMHPGSELKYRSFVERNGLALAFSCTSSTDITVRRLAYCVLQKFLTLLHELDIDTADDRYKNLYVYLLRILKQSIETEAPRLPHMVSHFFARVSKLILHPESPVYTAVLSFFILKPVIELNNVPEFYKLLLSSSADHHNQEREWILTLILDALIEPKDYNVLQNRSGIKVMLCLFTTCMVDMVARRLILSILKAAVQMPSVAHDLFYRMNLQSWIASVIKSRDLSVWEQCFLGQIYSILIESERKTCRSAEPDPSKKSYLVAQASARITSKVVLYVMEAISHKQIAEENVQSIKTTLDSKWRPKRKKQESS</sequence>
<dbReference type="AlphaFoldDB" id="A0A7I4YXM9"/>
<dbReference type="GO" id="GO:0000466">
    <property type="term" value="P:maturation of 5.8S rRNA from tricistronic rRNA transcript (SSU-rRNA, 5.8S rRNA, LSU-rRNA)"/>
    <property type="evidence" value="ECO:0007669"/>
    <property type="project" value="TreeGrafter"/>
</dbReference>
<keyword evidence="2" id="KW-1185">Reference proteome</keyword>
<organism evidence="2 3">
    <name type="scientific">Haemonchus contortus</name>
    <name type="common">Barber pole worm</name>
    <dbReference type="NCBI Taxonomy" id="6289"/>
    <lineage>
        <taxon>Eukaryota</taxon>
        <taxon>Metazoa</taxon>
        <taxon>Ecdysozoa</taxon>
        <taxon>Nematoda</taxon>
        <taxon>Chromadorea</taxon>
        <taxon>Rhabditida</taxon>
        <taxon>Rhabditina</taxon>
        <taxon>Rhabditomorpha</taxon>
        <taxon>Strongyloidea</taxon>
        <taxon>Trichostrongylidae</taxon>
        <taxon>Haemonchus</taxon>
    </lineage>
</organism>
<dbReference type="PANTHER" id="PTHR13500:SF0">
    <property type="entry name" value="NUCLEOLAR PRE-RIBOSOMAL-ASSOCIATED PROTEIN 1"/>
    <property type="match status" value="1"/>
</dbReference>
<dbReference type="PANTHER" id="PTHR13500">
    <property type="entry name" value="NUCLEOLAR PRERIBOSOMAL-ASSOCIATED PROTEIN 1"/>
    <property type="match status" value="1"/>
</dbReference>
<dbReference type="Proteomes" id="UP000025227">
    <property type="component" value="Unplaced"/>
</dbReference>